<feature type="compositionally biased region" description="Polar residues" evidence="2">
    <location>
        <begin position="137"/>
        <end position="151"/>
    </location>
</feature>
<evidence type="ECO:0000313" key="4">
    <source>
        <dbReference type="EMBL" id="TPX30844.1"/>
    </source>
</evidence>
<dbReference type="STRING" id="1806994.A0A507BYH1"/>
<dbReference type="PRINTS" id="PR00621">
    <property type="entry name" value="HISTONEH2B"/>
</dbReference>
<proteinExistence type="inferred from homology"/>
<dbReference type="AlphaFoldDB" id="A0A507BYH1"/>
<dbReference type="InterPro" id="IPR007125">
    <property type="entry name" value="H2A/H2B/H3"/>
</dbReference>
<dbReference type="OrthoDB" id="1166527at2759"/>
<evidence type="ECO:0000313" key="5">
    <source>
        <dbReference type="Proteomes" id="UP000319731"/>
    </source>
</evidence>
<name>A0A507BYH1_9FUNG</name>
<evidence type="ECO:0000259" key="3">
    <source>
        <dbReference type="Pfam" id="PF00125"/>
    </source>
</evidence>
<dbReference type="Proteomes" id="UP000319731">
    <property type="component" value="Unassembled WGS sequence"/>
</dbReference>
<dbReference type="InterPro" id="IPR009072">
    <property type="entry name" value="Histone-fold"/>
</dbReference>
<feature type="domain" description="Core Histone H2A/H2B/H3" evidence="3">
    <location>
        <begin position="466"/>
        <end position="536"/>
    </location>
</feature>
<reference evidence="4 5" key="1">
    <citation type="journal article" date="2019" name="Sci. Rep.">
        <title>Comparative genomics of chytrid fungi reveal insights into the obligate biotrophic and pathogenic lifestyle of Synchytrium endobioticum.</title>
        <authorList>
            <person name="van de Vossenberg B.T.L.H."/>
            <person name="Warris S."/>
            <person name="Nguyen H.D.T."/>
            <person name="van Gent-Pelzer M.P.E."/>
            <person name="Joly D.L."/>
            <person name="van de Geest H.C."/>
            <person name="Bonants P.J.M."/>
            <person name="Smith D.S."/>
            <person name="Levesque C.A."/>
            <person name="van der Lee T.A.J."/>
        </authorList>
    </citation>
    <scope>NUCLEOTIDE SEQUENCE [LARGE SCALE GENOMIC DNA]</scope>
    <source>
        <strain evidence="4 5">JEL517</strain>
    </source>
</reference>
<dbReference type="PANTHER" id="PTHR23428">
    <property type="entry name" value="HISTONE H2B"/>
    <property type="match status" value="1"/>
</dbReference>
<evidence type="ECO:0000256" key="2">
    <source>
        <dbReference type="SAM" id="MobiDB-lite"/>
    </source>
</evidence>
<comment type="similarity">
    <text evidence="1">Belongs to the histone H2B family.</text>
</comment>
<feature type="region of interest" description="Disordered" evidence="2">
    <location>
        <begin position="43"/>
        <end position="107"/>
    </location>
</feature>
<gene>
    <name evidence="4" type="ORF">SmJEL517_g05681</name>
</gene>
<dbReference type="InterPro" id="IPR000558">
    <property type="entry name" value="Histone_H2B"/>
</dbReference>
<dbReference type="SMART" id="SM00427">
    <property type="entry name" value="H2B"/>
    <property type="match status" value="1"/>
</dbReference>
<feature type="compositionally biased region" description="Acidic residues" evidence="2">
    <location>
        <begin position="354"/>
        <end position="363"/>
    </location>
</feature>
<feature type="region of interest" description="Disordered" evidence="2">
    <location>
        <begin position="162"/>
        <end position="322"/>
    </location>
</feature>
<dbReference type="GO" id="GO:0000786">
    <property type="term" value="C:nucleosome"/>
    <property type="evidence" value="ECO:0007669"/>
    <property type="project" value="InterPro"/>
</dbReference>
<feature type="region of interest" description="Disordered" evidence="2">
    <location>
        <begin position="137"/>
        <end position="156"/>
    </location>
</feature>
<dbReference type="Pfam" id="PF00125">
    <property type="entry name" value="Histone"/>
    <property type="match status" value="1"/>
</dbReference>
<feature type="region of interest" description="Disordered" evidence="2">
    <location>
        <begin position="336"/>
        <end position="439"/>
    </location>
</feature>
<dbReference type="EMBL" id="QEAO01000055">
    <property type="protein sequence ID" value="TPX30844.1"/>
    <property type="molecule type" value="Genomic_DNA"/>
</dbReference>
<protein>
    <recommendedName>
        <fullName evidence="3">Core Histone H2A/H2B/H3 domain-containing protein</fullName>
    </recommendedName>
</protein>
<dbReference type="GeneID" id="42006904"/>
<sequence>MEEDTHITTITDLEYTIQQTSQPLSQSSMRITPSLQNLVDSNFDLSQSNRHPDDAEDEDDYNPRASRGRSHSYTSGDNHTRTGHSHTGRHSPEEAGGTAEEEEEDDDADVIRPRISVAQMHVHQNARVLSGYERHLSTSSIAHSKPTSGNDKSIRSRLEMKSRLQAERRESEAESRRTPFVDGQQPRRIYQVGSHSAPTPGFDGRRPRGLASGEEGHPSSAAVSNRKRNYIGSDDDQEGEDVMGRRRATPTPVHEEEAEEAYVRQYHLEKPRQSSYQARDSTPPPSPETINPIVKVARNQSRVSPDGREKSMEEAAQDDELERILIEELGGRLQAVREALEEEDHQRQQQREAFEEDEDEEPPQYERDQQNYIPPQYEGDTPDPEDERIVQKQSGTMPRREVTPTTTGAGIVLPTPPRSVKRPPAGKAPVAQKAPVSAKKSIKTIHALATKPKQTKAARQMRHLGKKSAREKDRFSLYIYRVLKQVAPDLGISRQGMSVADDLIHDVFERLAHEAAVLLKKDKVKTLAPKDIKAATELLLSGELRRHAAAEANKAMSKFVNAR</sequence>
<organism evidence="4 5">
    <name type="scientific">Synchytrium microbalum</name>
    <dbReference type="NCBI Taxonomy" id="1806994"/>
    <lineage>
        <taxon>Eukaryota</taxon>
        <taxon>Fungi</taxon>
        <taxon>Fungi incertae sedis</taxon>
        <taxon>Chytridiomycota</taxon>
        <taxon>Chytridiomycota incertae sedis</taxon>
        <taxon>Chytridiomycetes</taxon>
        <taxon>Synchytriales</taxon>
        <taxon>Synchytriaceae</taxon>
        <taxon>Synchytrium</taxon>
    </lineage>
</organism>
<evidence type="ECO:0000256" key="1">
    <source>
        <dbReference type="ARBA" id="ARBA00006846"/>
    </source>
</evidence>
<comment type="caution">
    <text evidence="4">The sequence shown here is derived from an EMBL/GenBank/DDBJ whole genome shotgun (WGS) entry which is preliminary data.</text>
</comment>
<dbReference type="GO" id="GO:0003677">
    <property type="term" value="F:DNA binding"/>
    <property type="evidence" value="ECO:0007669"/>
    <property type="project" value="InterPro"/>
</dbReference>
<dbReference type="GO" id="GO:0046982">
    <property type="term" value="F:protein heterodimerization activity"/>
    <property type="evidence" value="ECO:0007669"/>
    <property type="project" value="InterPro"/>
</dbReference>
<keyword evidence="5" id="KW-1185">Reference proteome</keyword>
<feature type="compositionally biased region" description="Basic and acidic residues" evidence="2">
    <location>
        <begin position="344"/>
        <end position="353"/>
    </location>
</feature>
<feature type="compositionally biased region" description="Basic and acidic residues" evidence="2">
    <location>
        <begin position="162"/>
        <end position="179"/>
    </location>
</feature>
<dbReference type="Gene3D" id="1.10.20.10">
    <property type="entry name" value="Histone, subunit A"/>
    <property type="match status" value="1"/>
</dbReference>
<accession>A0A507BYH1</accession>
<dbReference type="GO" id="GO:0030527">
    <property type="term" value="F:structural constituent of chromatin"/>
    <property type="evidence" value="ECO:0007669"/>
    <property type="project" value="InterPro"/>
</dbReference>
<dbReference type="SUPFAM" id="SSF47113">
    <property type="entry name" value="Histone-fold"/>
    <property type="match status" value="1"/>
</dbReference>
<dbReference type="RefSeq" id="XP_031022415.1">
    <property type="nucleotide sequence ID" value="XM_031171607.1"/>
</dbReference>
<dbReference type="CDD" id="cd22910">
    <property type="entry name" value="HFD_H2B"/>
    <property type="match status" value="1"/>
</dbReference>